<dbReference type="InterPro" id="IPR006034">
    <property type="entry name" value="Asparaginase/glutaminase-like"/>
</dbReference>
<dbReference type="PIRSF" id="PIRSF001220">
    <property type="entry name" value="L-ASNase_gatD"/>
    <property type="match status" value="1"/>
</dbReference>
<reference evidence="8 9" key="1">
    <citation type="submission" date="2017-03" db="EMBL/GenBank/DDBJ databases">
        <title>Genome analysis of strain PAMC 26510.</title>
        <authorList>
            <person name="Oh H.-M."/>
            <person name="Yang J.-A."/>
        </authorList>
    </citation>
    <scope>NUCLEOTIDE SEQUENCE [LARGE SCALE GENOMIC DNA]</scope>
    <source>
        <strain evidence="8 9">PAMC 26510</strain>
    </source>
</reference>
<dbReference type="InterPro" id="IPR027473">
    <property type="entry name" value="L-asparaginase_C"/>
</dbReference>
<accession>A0A242MWT7</accession>
<dbReference type="Gene3D" id="3.40.50.40">
    <property type="match status" value="1"/>
</dbReference>
<keyword evidence="2" id="KW-0378">Hydrolase</keyword>
<sequence>MTGTLMSVLEQIPQLAAIADIRAEQVANISSQEVDNALLLRLVEMVNAALSDLTVDGVVITHGTDTLEESAYFLHLLVKNDKPVVMTGAMRPASALSADGPLNLYNAVRVAIHDDARGKGVLVVLDERVVSARYATKMHTSATDAFSYPPIGILGSITGGRVMFHALPISKRTDENGFSVSGISSLPHVDIVYGYQNAGTHFFVSAINAGAQGIVFAATGNGTLSEAAKVGALMAREHGVAVVRSSRVAGGGVSQCSDDSRYDTIAAQTLNPQKARILLMLGLAQHMNTQALRRYFELYG</sequence>
<feature type="domain" description="L-asparaginase N-terminal" evidence="6">
    <location>
        <begin position="7"/>
        <end position="166"/>
    </location>
</feature>
<comment type="similarity">
    <text evidence="1 5">Belongs to the asparaginase 1 family.</text>
</comment>
<dbReference type="InterPro" id="IPR027474">
    <property type="entry name" value="L-asparaginase_N"/>
</dbReference>
<feature type="active site" evidence="4">
    <location>
        <position position="64"/>
    </location>
</feature>
<gene>
    <name evidence="8" type="ORF">PAMC26510_12985</name>
</gene>
<dbReference type="NCBIfam" id="TIGR00520">
    <property type="entry name" value="asnASE_II"/>
    <property type="match status" value="1"/>
</dbReference>
<dbReference type="Pfam" id="PF00710">
    <property type="entry name" value="Asparaginase"/>
    <property type="match status" value="1"/>
</dbReference>
<evidence type="ECO:0000259" key="7">
    <source>
        <dbReference type="Pfam" id="PF17763"/>
    </source>
</evidence>
<dbReference type="GO" id="GO:0006528">
    <property type="term" value="P:asparagine metabolic process"/>
    <property type="evidence" value="ECO:0007669"/>
    <property type="project" value="InterPro"/>
</dbReference>
<dbReference type="InterPro" id="IPR037152">
    <property type="entry name" value="L-asparaginase_N_sf"/>
</dbReference>
<dbReference type="InterPro" id="IPR027475">
    <property type="entry name" value="Asparaginase/glutaminase_AS2"/>
</dbReference>
<feature type="binding site" evidence="3">
    <location>
        <position position="31"/>
    </location>
    <ligand>
        <name>substrate</name>
    </ligand>
</feature>
<dbReference type="PROSITE" id="PS51732">
    <property type="entry name" value="ASN_GLN_ASE_3"/>
    <property type="match status" value="1"/>
</dbReference>
<protein>
    <submittedName>
        <fullName evidence="8">L-asparaginase</fullName>
    </submittedName>
</protein>
<name>A0A242MWT7_CABSO</name>
<dbReference type="FunFam" id="3.40.50.1170:FF:000001">
    <property type="entry name" value="L-asparaginase 2"/>
    <property type="match status" value="1"/>
</dbReference>
<proteinExistence type="inferred from homology"/>
<dbReference type="InterPro" id="IPR036152">
    <property type="entry name" value="Asp/glu_Ase-like_sf"/>
</dbReference>
<dbReference type="PROSITE" id="PS00917">
    <property type="entry name" value="ASN_GLN_ASE_2"/>
    <property type="match status" value="1"/>
</dbReference>
<dbReference type="AlphaFoldDB" id="A0A242MWT7"/>
<dbReference type="SUPFAM" id="SSF53774">
    <property type="entry name" value="Glutaminase/Asparaginase"/>
    <property type="match status" value="1"/>
</dbReference>
<comment type="caution">
    <text evidence="8">The sequence shown here is derived from an EMBL/GenBank/DDBJ whole genome shotgun (WGS) entry which is preliminary data.</text>
</comment>
<evidence type="ECO:0000259" key="6">
    <source>
        <dbReference type="Pfam" id="PF00710"/>
    </source>
</evidence>
<evidence type="ECO:0000256" key="4">
    <source>
        <dbReference type="PROSITE-ProRule" id="PRU10100"/>
    </source>
</evidence>
<organism evidence="8 9">
    <name type="scientific">Caballeronia sordidicola</name>
    <name type="common">Burkholderia sordidicola</name>
    <dbReference type="NCBI Taxonomy" id="196367"/>
    <lineage>
        <taxon>Bacteria</taxon>
        <taxon>Pseudomonadati</taxon>
        <taxon>Pseudomonadota</taxon>
        <taxon>Betaproteobacteria</taxon>
        <taxon>Burkholderiales</taxon>
        <taxon>Burkholderiaceae</taxon>
        <taxon>Caballeronia</taxon>
    </lineage>
</organism>
<dbReference type="PIRSF" id="PIRSF500176">
    <property type="entry name" value="L_ASNase"/>
    <property type="match status" value="1"/>
</dbReference>
<feature type="domain" description="Asparaginase/glutaminase C-terminal" evidence="7">
    <location>
        <begin position="188"/>
        <end position="296"/>
    </location>
</feature>
<dbReference type="SMART" id="SM00870">
    <property type="entry name" value="Asparaginase"/>
    <property type="match status" value="1"/>
</dbReference>
<dbReference type="Proteomes" id="UP000194546">
    <property type="component" value="Unassembled WGS sequence"/>
</dbReference>
<dbReference type="PANTHER" id="PTHR11707:SF28">
    <property type="entry name" value="60 KDA LYSOPHOSPHOLIPASE"/>
    <property type="match status" value="1"/>
</dbReference>
<dbReference type="PRINTS" id="PR00139">
    <property type="entry name" value="ASNGLNASE"/>
</dbReference>
<evidence type="ECO:0000256" key="5">
    <source>
        <dbReference type="RuleBase" id="RU004456"/>
    </source>
</evidence>
<dbReference type="Gene3D" id="3.40.50.1170">
    <property type="entry name" value="L-asparaginase, N-terminal domain"/>
    <property type="match status" value="1"/>
</dbReference>
<feature type="binding site" evidence="3">
    <location>
        <begin position="64"/>
        <end position="65"/>
    </location>
    <ligand>
        <name>substrate</name>
    </ligand>
</feature>
<dbReference type="Pfam" id="PF17763">
    <property type="entry name" value="Asparaginase_C"/>
    <property type="match status" value="1"/>
</dbReference>
<evidence type="ECO:0000256" key="3">
    <source>
        <dbReference type="PIRSR" id="PIRSR001220-2"/>
    </source>
</evidence>
<dbReference type="GO" id="GO:0004067">
    <property type="term" value="F:asparaginase activity"/>
    <property type="evidence" value="ECO:0007669"/>
    <property type="project" value="UniProtKB-UniRule"/>
</dbReference>
<dbReference type="CDD" id="cd08964">
    <property type="entry name" value="L-asparaginase_II"/>
    <property type="match status" value="1"/>
</dbReference>
<dbReference type="InterPro" id="IPR040919">
    <property type="entry name" value="Asparaginase_C"/>
</dbReference>
<dbReference type="InterPro" id="IPR004550">
    <property type="entry name" value="AsnASE_II"/>
</dbReference>
<evidence type="ECO:0000313" key="8">
    <source>
        <dbReference type="EMBL" id="OTP75897.1"/>
    </source>
</evidence>
<evidence type="ECO:0000313" key="9">
    <source>
        <dbReference type="Proteomes" id="UP000194546"/>
    </source>
</evidence>
<dbReference type="EMBL" id="NBTY01000067">
    <property type="protein sequence ID" value="OTP75897.1"/>
    <property type="molecule type" value="Genomic_DNA"/>
</dbReference>
<evidence type="ECO:0000256" key="2">
    <source>
        <dbReference type="ARBA" id="ARBA00022801"/>
    </source>
</evidence>
<dbReference type="PANTHER" id="PTHR11707">
    <property type="entry name" value="L-ASPARAGINASE"/>
    <property type="match status" value="1"/>
</dbReference>
<evidence type="ECO:0000256" key="1">
    <source>
        <dbReference type="ARBA" id="ARBA00010518"/>
    </source>
</evidence>